<gene>
    <name evidence="1" type="ORF">CI238_07085</name>
</gene>
<comment type="caution">
    <text evidence="1">The sequence shown here is derived from an EMBL/GenBank/DDBJ whole genome shotgun (WGS) entry which is preliminary data.</text>
</comment>
<evidence type="ECO:0000313" key="2">
    <source>
        <dbReference type="Proteomes" id="UP000076584"/>
    </source>
</evidence>
<dbReference type="EMBL" id="LFIW01002656">
    <property type="protein sequence ID" value="KZL64928.1"/>
    <property type="molecule type" value="Genomic_DNA"/>
</dbReference>
<protein>
    <submittedName>
        <fullName evidence="1">3-oxoacyl-acyl-carrier-protein synthase</fullName>
    </submittedName>
</protein>
<dbReference type="Gene3D" id="1.20.120.450">
    <property type="entry name" value="dinb family like domain"/>
    <property type="match status" value="1"/>
</dbReference>
<accession>A0A166MRX6</accession>
<dbReference type="OrthoDB" id="3724345at2759"/>
<reference evidence="1 2" key="1">
    <citation type="submission" date="2015-06" db="EMBL/GenBank/DDBJ databases">
        <title>Survival trade-offs in plant roots during colonization by closely related pathogenic and mutualistic fungi.</title>
        <authorList>
            <person name="Hacquard S."/>
            <person name="Kracher B."/>
            <person name="Hiruma K."/>
            <person name="Weinman A."/>
            <person name="Muench P."/>
            <person name="Garrido Oter R."/>
            <person name="Ver Loren van Themaat E."/>
            <person name="Dallerey J.-F."/>
            <person name="Damm U."/>
            <person name="Henrissat B."/>
            <person name="Lespinet O."/>
            <person name="Thon M."/>
            <person name="Kemen E."/>
            <person name="McHardy A.C."/>
            <person name="Schulze-Lefert P."/>
            <person name="O'Connell R.J."/>
        </authorList>
    </citation>
    <scope>NUCLEOTIDE SEQUENCE [LARGE SCALE GENOMIC DNA]</scope>
    <source>
        <strain evidence="1 2">MAFF 238704</strain>
    </source>
</reference>
<dbReference type="PANTHER" id="PTHR36922">
    <property type="entry name" value="BLL2446 PROTEIN"/>
    <property type="match status" value="1"/>
</dbReference>
<evidence type="ECO:0000313" key="1">
    <source>
        <dbReference type="EMBL" id="KZL64928.1"/>
    </source>
</evidence>
<dbReference type="AlphaFoldDB" id="A0A166MRX6"/>
<organism evidence="1 2">
    <name type="scientific">Colletotrichum incanum</name>
    <name type="common">Soybean anthracnose fungus</name>
    <dbReference type="NCBI Taxonomy" id="1573173"/>
    <lineage>
        <taxon>Eukaryota</taxon>
        <taxon>Fungi</taxon>
        <taxon>Dikarya</taxon>
        <taxon>Ascomycota</taxon>
        <taxon>Pezizomycotina</taxon>
        <taxon>Sordariomycetes</taxon>
        <taxon>Hypocreomycetidae</taxon>
        <taxon>Glomerellales</taxon>
        <taxon>Glomerellaceae</taxon>
        <taxon>Colletotrichum</taxon>
        <taxon>Colletotrichum spaethianum species complex</taxon>
    </lineage>
</organism>
<dbReference type="Pfam" id="PF09351">
    <property type="entry name" value="DUF1993"/>
    <property type="match status" value="1"/>
</dbReference>
<sequence>MSFTLYDATVPLFIDSLNTLLTLLAKAEEHAAEKGIDISSLLQARLAENMHPLTFQYHVATDTAMKTITRIIDVKPEPYLNDLKDVTDLRARIKHTIDLVKDASKHVFEARADSYIPLAFPHLEEDLQIKATDYIRAYSIPNFFFHVQTAYCILRSQGVQLGKADFLGASISPFLEEHQRKQKK</sequence>
<dbReference type="STRING" id="1573173.A0A166MRX6"/>
<dbReference type="InterPro" id="IPR034660">
    <property type="entry name" value="DinB/YfiT-like"/>
</dbReference>
<proteinExistence type="predicted"/>
<keyword evidence="2" id="KW-1185">Reference proteome</keyword>
<dbReference type="Proteomes" id="UP000076584">
    <property type="component" value="Unassembled WGS sequence"/>
</dbReference>
<dbReference type="SUPFAM" id="SSF109854">
    <property type="entry name" value="DinB/YfiT-like putative metalloenzymes"/>
    <property type="match status" value="1"/>
</dbReference>
<dbReference type="PANTHER" id="PTHR36922:SF1">
    <property type="entry name" value="DUF1993 DOMAIN-CONTAINING PROTEIN"/>
    <property type="match status" value="1"/>
</dbReference>
<name>A0A166MRX6_COLIC</name>
<dbReference type="InterPro" id="IPR018531">
    <property type="entry name" value="DUF1993"/>
</dbReference>